<comment type="caution">
    <text evidence="5">The sequence shown here is derived from an EMBL/GenBank/DDBJ whole genome shotgun (WGS) entry which is preliminary data.</text>
</comment>
<organism evidence="5 6">
    <name type="scientific">Glaciimonas immobilis</name>
    <dbReference type="NCBI Taxonomy" id="728004"/>
    <lineage>
        <taxon>Bacteria</taxon>
        <taxon>Pseudomonadati</taxon>
        <taxon>Pseudomonadota</taxon>
        <taxon>Betaproteobacteria</taxon>
        <taxon>Burkholderiales</taxon>
        <taxon>Oxalobacteraceae</taxon>
        <taxon>Glaciimonas</taxon>
    </lineage>
</organism>
<evidence type="ECO:0000259" key="4">
    <source>
        <dbReference type="PROSITE" id="PS50987"/>
    </source>
</evidence>
<reference evidence="5 6" key="1">
    <citation type="submission" date="2020-08" db="EMBL/GenBank/DDBJ databases">
        <title>Genomic Encyclopedia of Type Strains, Phase IV (KMG-IV): sequencing the most valuable type-strain genomes for metagenomic binning, comparative biology and taxonomic classification.</title>
        <authorList>
            <person name="Goeker M."/>
        </authorList>
    </citation>
    <scope>NUCLEOTIDE SEQUENCE [LARGE SCALE GENOMIC DNA]</scope>
    <source>
        <strain evidence="5 6">DSM 23240</strain>
    </source>
</reference>
<dbReference type="SMART" id="SM00418">
    <property type="entry name" value="HTH_ARSR"/>
    <property type="match status" value="1"/>
</dbReference>
<dbReference type="InterPro" id="IPR036388">
    <property type="entry name" value="WH-like_DNA-bd_sf"/>
</dbReference>
<proteinExistence type="predicted"/>
<dbReference type="CDD" id="cd00090">
    <property type="entry name" value="HTH_ARSR"/>
    <property type="match status" value="1"/>
</dbReference>
<dbReference type="InterPro" id="IPR051011">
    <property type="entry name" value="Metal_resp_trans_reg"/>
</dbReference>
<dbReference type="Proteomes" id="UP000571084">
    <property type="component" value="Unassembled WGS sequence"/>
</dbReference>
<keyword evidence="2" id="KW-0238">DNA-binding</keyword>
<dbReference type="SUPFAM" id="SSF46785">
    <property type="entry name" value="Winged helix' DNA-binding domain"/>
    <property type="match status" value="1"/>
</dbReference>
<dbReference type="EMBL" id="JACHHQ010000001">
    <property type="protein sequence ID" value="MBB5198946.1"/>
    <property type="molecule type" value="Genomic_DNA"/>
</dbReference>
<evidence type="ECO:0000256" key="3">
    <source>
        <dbReference type="ARBA" id="ARBA00023163"/>
    </source>
</evidence>
<dbReference type="NCBIfam" id="NF033788">
    <property type="entry name" value="HTH_metalloreg"/>
    <property type="match status" value="1"/>
</dbReference>
<feature type="domain" description="HTH arsR-type" evidence="4">
    <location>
        <begin position="12"/>
        <end position="106"/>
    </location>
</feature>
<dbReference type="InterPro" id="IPR001845">
    <property type="entry name" value="HTH_ArsR_DNA-bd_dom"/>
</dbReference>
<evidence type="ECO:0000313" key="6">
    <source>
        <dbReference type="Proteomes" id="UP000571084"/>
    </source>
</evidence>
<dbReference type="Gene3D" id="1.10.10.10">
    <property type="entry name" value="Winged helix-like DNA-binding domain superfamily/Winged helix DNA-binding domain"/>
    <property type="match status" value="1"/>
</dbReference>
<evidence type="ECO:0000313" key="5">
    <source>
        <dbReference type="EMBL" id="MBB5198946.1"/>
    </source>
</evidence>
<dbReference type="RefSeq" id="WP_168053244.1">
    <property type="nucleotide sequence ID" value="NZ_JAAOZT010000002.1"/>
</dbReference>
<dbReference type="InterPro" id="IPR036390">
    <property type="entry name" value="WH_DNA-bd_sf"/>
</dbReference>
<dbReference type="AlphaFoldDB" id="A0A840RPL4"/>
<gene>
    <name evidence="5" type="ORF">HNR39_000756</name>
</gene>
<dbReference type="PANTHER" id="PTHR43132:SF2">
    <property type="entry name" value="ARSENICAL RESISTANCE OPERON REPRESSOR ARSR-RELATED"/>
    <property type="match status" value="1"/>
</dbReference>
<sequence length="112" mass="12065">MKSNGGGIDIQAMRLAALQASSLLKALANPDRLLLLCQLSQSEHSVGELETLTAILQPTLSQQLSVLREESLVSTRREGKQIFYSIASKPAMAVMQVLYQQFCITGAGKSDG</sequence>
<dbReference type="Pfam" id="PF01022">
    <property type="entry name" value="HTH_5"/>
    <property type="match status" value="1"/>
</dbReference>
<name>A0A840RPL4_9BURK</name>
<evidence type="ECO:0000256" key="1">
    <source>
        <dbReference type="ARBA" id="ARBA00023015"/>
    </source>
</evidence>
<keyword evidence="1" id="KW-0805">Transcription regulation</keyword>
<keyword evidence="6" id="KW-1185">Reference proteome</keyword>
<dbReference type="GO" id="GO:0003677">
    <property type="term" value="F:DNA binding"/>
    <property type="evidence" value="ECO:0007669"/>
    <property type="project" value="UniProtKB-KW"/>
</dbReference>
<dbReference type="GO" id="GO:0003700">
    <property type="term" value="F:DNA-binding transcription factor activity"/>
    <property type="evidence" value="ECO:0007669"/>
    <property type="project" value="InterPro"/>
</dbReference>
<protein>
    <submittedName>
        <fullName evidence="5">ArsR family transcriptional regulator</fullName>
    </submittedName>
</protein>
<evidence type="ECO:0000256" key="2">
    <source>
        <dbReference type="ARBA" id="ARBA00023125"/>
    </source>
</evidence>
<dbReference type="PANTHER" id="PTHR43132">
    <property type="entry name" value="ARSENICAL RESISTANCE OPERON REPRESSOR ARSR-RELATED"/>
    <property type="match status" value="1"/>
</dbReference>
<keyword evidence="3" id="KW-0804">Transcription</keyword>
<dbReference type="PROSITE" id="PS50987">
    <property type="entry name" value="HTH_ARSR_2"/>
    <property type="match status" value="1"/>
</dbReference>
<accession>A0A840RPL4</accession>
<dbReference type="PRINTS" id="PR00778">
    <property type="entry name" value="HTHARSR"/>
</dbReference>
<dbReference type="InterPro" id="IPR011991">
    <property type="entry name" value="ArsR-like_HTH"/>
</dbReference>